<dbReference type="Gene3D" id="3.90.75.20">
    <property type="match status" value="1"/>
</dbReference>
<evidence type="ECO:0000313" key="3">
    <source>
        <dbReference type="EMBL" id="QHT08244.1"/>
    </source>
</evidence>
<feature type="domain" description="HNH nuclease" evidence="2">
    <location>
        <begin position="247"/>
        <end position="271"/>
    </location>
</feature>
<dbReference type="EMBL" id="MN739492">
    <property type="protein sequence ID" value="QHT08244.1"/>
    <property type="molecule type" value="Genomic_DNA"/>
</dbReference>
<evidence type="ECO:0000256" key="1">
    <source>
        <dbReference type="SAM" id="MobiDB-lite"/>
    </source>
</evidence>
<dbReference type="InterPro" id="IPR044925">
    <property type="entry name" value="His-Me_finger_sf"/>
</dbReference>
<dbReference type="Pfam" id="PF13392">
    <property type="entry name" value="HNH_3"/>
    <property type="match status" value="1"/>
</dbReference>
<name>A0A6C0CWW0_9ZZZZ</name>
<dbReference type="AlphaFoldDB" id="A0A6C0CWW0"/>
<protein>
    <recommendedName>
        <fullName evidence="2">HNH nuclease domain-containing protein</fullName>
    </recommendedName>
</protein>
<organism evidence="3">
    <name type="scientific">viral metagenome</name>
    <dbReference type="NCBI Taxonomy" id="1070528"/>
    <lineage>
        <taxon>unclassified sequences</taxon>
        <taxon>metagenomes</taxon>
        <taxon>organismal metagenomes</taxon>
    </lineage>
</organism>
<dbReference type="SUPFAM" id="SSF54060">
    <property type="entry name" value="His-Me finger endonucleases"/>
    <property type="match status" value="1"/>
</dbReference>
<sequence length="376" mass="44681">MDKSMNSYLDDFFFGINQLENKIDCKIIKNKNSINIKEMKPIYLFDKELLCGVIEYSNNTYYLDIEDRDKIINFEKKFVFNNESDIYPSFNYNNKRINYLEFLYGYKENGNVNYIFKNGNEYDLRKCNIICEHIYNEIIIKNYSVVEYIPGHYSKNGVDPYFMKNPIWKIQENGKELLLMYCEKDTICKLCPLSYQKILEFEKIHDKKLTFHKHSNGYILSSNSSLFIHQIITECNGNGKGTSFISVDHIDRNPLNNTIENLRVATRKEQEQNSKGIAEGTKRERKTSAKPLPEGITQQMMKKYVVYYHEWLNKEKTRSREFFKVEKHPKLDKIWVGTKSNKTPILEKLQQANQFVENLEKNIIQEYNEINKSNYV</sequence>
<evidence type="ECO:0000259" key="2">
    <source>
        <dbReference type="Pfam" id="PF13392"/>
    </source>
</evidence>
<feature type="region of interest" description="Disordered" evidence="1">
    <location>
        <begin position="268"/>
        <end position="289"/>
    </location>
</feature>
<reference evidence="3" key="1">
    <citation type="journal article" date="2020" name="Nature">
        <title>Giant virus diversity and host interactions through global metagenomics.</title>
        <authorList>
            <person name="Schulz F."/>
            <person name="Roux S."/>
            <person name="Paez-Espino D."/>
            <person name="Jungbluth S."/>
            <person name="Walsh D.A."/>
            <person name="Denef V.J."/>
            <person name="McMahon K.D."/>
            <person name="Konstantinidis K.T."/>
            <person name="Eloe-Fadrosh E.A."/>
            <person name="Kyrpides N.C."/>
            <person name="Woyke T."/>
        </authorList>
    </citation>
    <scope>NUCLEOTIDE SEQUENCE</scope>
    <source>
        <strain evidence="3">GVMAG-M-3300022752-39</strain>
    </source>
</reference>
<dbReference type="InterPro" id="IPR003615">
    <property type="entry name" value="HNH_nuc"/>
</dbReference>
<proteinExistence type="predicted"/>
<accession>A0A6C0CWW0</accession>